<evidence type="ECO:0000313" key="3">
    <source>
        <dbReference type="Proteomes" id="UP000184085"/>
    </source>
</evidence>
<keyword evidence="1" id="KW-0472">Membrane</keyword>
<organism evidence="2 3">
    <name type="scientific">Donghicola eburneus</name>
    <dbReference type="NCBI Taxonomy" id="393278"/>
    <lineage>
        <taxon>Bacteria</taxon>
        <taxon>Pseudomonadati</taxon>
        <taxon>Pseudomonadota</taxon>
        <taxon>Alphaproteobacteria</taxon>
        <taxon>Rhodobacterales</taxon>
        <taxon>Roseobacteraceae</taxon>
        <taxon>Donghicola</taxon>
    </lineage>
</organism>
<gene>
    <name evidence="2" type="ORF">KARMA_1321</name>
</gene>
<evidence type="ECO:0000313" key="2">
    <source>
        <dbReference type="EMBL" id="SCM67133.1"/>
    </source>
</evidence>
<protein>
    <submittedName>
        <fullName evidence="2">Putative transposase</fullName>
    </submittedName>
</protein>
<keyword evidence="1" id="KW-0812">Transmembrane</keyword>
<accession>A0A1M4MX64</accession>
<sequence>MLAPSDAPFEIRAYAERIKFLQDGKVICQYDRAFGRIGISLILCTTSLFLLAKLAPCATGHRSRNDLSPTINRVQRKLGKVPTAKWSRC</sequence>
<dbReference type="EMBL" id="FMJB01000044">
    <property type="protein sequence ID" value="SCM67133.1"/>
    <property type="molecule type" value="Genomic_DNA"/>
</dbReference>
<dbReference type="AlphaFoldDB" id="A0A1M4MX64"/>
<keyword evidence="3" id="KW-1185">Reference proteome</keyword>
<evidence type="ECO:0000256" key="1">
    <source>
        <dbReference type="SAM" id="Phobius"/>
    </source>
</evidence>
<reference evidence="3" key="1">
    <citation type="submission" date="2016-09" db="EMBL/GenBank/DDBJ databases">
        <authorList>
            <person name="Wibberg D."/>
        </authorList>
    </citation>
    <scope>NUCLEOTIDE SEQUENCE [LARGE SCALE GENOMIC DNA]</scope>
</reference>
<proteinExistence type="predicted"/>
<feature type="transmembrane region" description="Helical" evidence="1">
    <location>
        <begin position="33"/>
        <end position="55"/>
    </location>
</feature>
<name>A0A1M4MX64_9RHOB</name>
<dbReference type="Proteomes" id="UP000184085">
    <property type="component" value="Unassembled WGS sequence"/>
</dbReference>
<keyword evidence="1" id="KW-1133">Transmembrane helix</keyword>